<reference evidence="7" key="1">
    <citation type="submission" date="2021-02" db="EMBL/GenBank/DDBJ databases">
        <authorList>
            <person name="Nowell W R."/>
        </authorList>
    </citation>
    <scope>NUCLEOTIDE SEQUENCE</scope>
    <source>
        <strain evidence="7">Ploen Becks lab</strain>
    </source>
</reference>
<evidence type="ECO:0000313" key="8">
    <source>
        <dbReference type="Proteomes" id="UP000663879"/>
    </source>
</evidence>
<dbReference type="GO" id="GO:1990966">
    <property type="term" value="P:ATP generation from poly-ADP-D-ribose"/>
    <property type="evidence" value="ECO:0007669"/>
    <property type="project" value="TreeGrafter"/>
</dbReference>
<evidence type="ECO:0000259" key="5">
    <source>
        <dbReference type="Pfam" id="PF05028"/>
    </source>
</evidence>
<dbReference type="OrthoDB" id="1937899at2759"/>
<dbReference type="GO" id="GO:0006282">
    <property type="term" value="P:regulation of DNA repair"/>
    <property type="evidence" value="ECO:0007669"/>
    <property type="project" value="InterPro"/>
</dbReference>
<evidence type="ECO:0000313" key="7">
    <source>
        <dbReference type="EMBL" id="CAF0792879.1"/>
    </source>
</evidence>
<evidence type="ECO:0000256" key="3">
    <source>
        <dbReference type="ARBA" id="ARBA00022801"/>
    </source>
</evidence>
<gene>
    <name evidence="7" type="ORF">OXX778_LOCUS6061</name>
</gene>
<dbReference type="InterPro" id="IPR007724">
    <property type="entry name" value="Poly_GlycHdrlase"/>
</dbReference>
<evidence type="ECO:0000256" key="4">
    <source>
        <dbReference type="PIRSR" id="PIRSR607724-1"/>
    </source>
</evidence>
<dbReference type="Proteomes" id="UP000663879">
    <property type="component" value="Unassembled WGS sequence"/>
</dbReference>
<dbReference type="AlphaFoldDB" id="A0A813SD50"/>
<feature type="domain" description="PARG helical" evidence="6">
    <location>
        <begin position="150"/>
        <end position="264"/>
    </location>
</feature>
<evidence type="ECO:0000256" key="2">
    <source>
        <dbReference type="ARBA" id="ARBA00012255"/>
    </source>
</evidence>
<proteinExistence type="inferred from homology"/>
<dbReference type="EMBL" id="CAJNOC010000696">
    <property type="protein sequence ID" value="CAF0792879.1"/>
    <property type="molecule type" value="Genomic_DNA"/>
</dbReference>
<dbReference type="InterPro" id="IPR048362">
    <property type="entry name" value="PARG_helical"/>
</dbReference>
<feature type="active site" evidence="4">
    <location>
        <position position="306"/>
    </location>
</feature>
<dbReference type="GO" id="GO:0009225">
    <property type="term" value="P:nucleotide-sugar metabolic process"/>
    <property type="evidence" value="ECO:0007669"/>
    <property type="project" value="TreeGrafter"/>
</dbReference>
<feature type="active site" evidence="4">
    <location>
        <position position="324"/>
    </location>
</feature>
<dbReference type="PANTHER" id="PTHR12837">
    <property type="entry name" value="POLY ADP-RIBOSE GLYCOHYDROLASE"/>
    <property type="match status" value="1"/>
</dbReference>
<evidence type="ECO:0000256" key="1">
    <source>
        <dbReference type="ARBA" id="ARBA00009545"/>
    </source>
</evidence>
<feature type="active site" evidence="4">
    <location>
        <position position="325"/>
    </location>
</feature>
<keyword evidence="3" id="KW-0378">Hydrolase</keyword>
<protein>
    <recommendedName>
        <fullName evidence="2">poly(ADP-ribose) glycohydrolase</fullName>
        <ecNumber evidence="2">3.2.1.143</ecNumber>
    </recommendedName>
</protein>
<dbReference type="GO" id="GO:0004649">
    <property type="term" value="F:poly(ADP-ribose) glycohydrolase activity"/>
    <property type="evidence" value="ECO:0007669"/>
    <property type="project" value="UniProtKB-EC"/>
</dbReference>
<evidence type="ECO:0000259" key="6">
    <source>
        <dbReference type="Pfam" id="PF20811"/>
    </source>
</evidence>
<dbReference type="GO" id="GO:0005975">
    <property type="term" value="P:carbohydrate metabolic process"/>
    <property type="evidence" value="ECO:0007669"/>
    <property type="project" value="InterPro"/>
</dbReference>
<accession>A0A813SD50</accession>
<dbReference type="GO" id="GO:0005634">
    <property type="term" value="C:nucleus"/>
    <property type="evidence" value="ECO:0007669"/>
    <property type="project" value="TreeGrafter"/>
</dbReference>
<dbReference type="InterPro" id="IPR046372">
    <property type="entry name" value="PARG_cat_C"/>
</dbReference>
<organism evidence="7 8">
    <name type="scientific">Brachionus calyciflorus</name>
    <dbReference type="NCBI Taxonomy" id="104777"/>
    <lineage>
        <taxon>Eukaryota</taxon>
        <taxon>Metazoa</taxon>
        <taxon>Spiralia</taxon>
        <taxon>Gnathifera</taxon>
        <taxon>Rotifera</taxon>
        <taxon>Eurotatoria</taxon>
        <taxon>Monogononta</taxon>
        <taxon>Pseudotrocha</taxon>
        <taxon>Ploima</taxon>
        <taxon>Brachionidae</taxon>
        <taxon>Brachionus</taxon>
    </lineage>
</organism>
<dbReference type="GO" id="GO:0005737">
    <property type="term" value="C:cytoplasm"/>
    <property type="evidence" value="ECO:0007669"/>
    <property type="project" value="TreeGrafter"/>
</dbReference>
<dbReference type="Pfam" id="PF20811">
    <property type="entry name" value="PARG_cat_N"/>
    <property type="match status" value="1"/>
</dbReference>
<comment type="similarity">
    <text evidence="1">Belongs to the poly(ADP-ribose) glycohydrolase family.</text>
</comment>
<name>A0A813SD50_9BILA</name>
<dbReference type="Pfam" id="PF05028">
    <property type="entry name" value="PARG_cat_C"/>
    <property type="match status" value="1"/>
</dbReference>
<sequence>MIYNFDFTTHDELELLEETIEERVDSINIDSSSVENLELNDPFSEFNQSEYHTILFKEDSDKVFSDEWNDEYVKLPCSQSNFEDKHQSLWPKICDSLTKLKKEIEDSSDVINFGAQLFAAVNDYNSTIQNFDNLSLLFQEINLIDEIFDKENILKNVMPKVIDLALKLPELIQKKIPILKSGKTHSISITQEQCACLLANAFFCTFPSQRNLETLPFINFDRLFMKSDQPSDITNLEKLKCILHYFKRIIEKLDSKPETISYVTYCRISNPNVKNAHFLKSKKKIRVPIISNCSRIEECKGALQLDFASKLIGSNVLSTGCVQEEIRFSICPEFIVSMVFTESLDDDECVIIRGAERFSSYNGYDESFKWTGDFVDNTERDKFNRIMTDVLAIDPLFFEDPLEQYREDTLWREVKKCYVGFSLKSRYNLDDDNLPRIATGNWGCGAFNGNKELKFLIQIIVASEVNRDLVYYTFDNKETCKNMIRIIDIIQKNSLEVGQVYRILNRYCHKVQKFLNKSGNLSPTVQFKDFIISFFNLKKNDSLVDYFDHHSKKN</sequence>
<feature type="domain" description="PARG catalytic Macro" evidence="5">
    <location>
        <begin position="281"/>
        <end position="479"/>
    </location>
</feature>
<dbReference type="EC" id="3.2.1.143" evidence="2"/>
<dbReference type="PANTHER" id="PTHR12837:SF0">
    <property type="entry name" value="POLY(ADP-RIBOSE) GLYCOHYDROLASE"/>
    <property type="match status" value="1"/>
</dbReference>
<comment type="caution">
    <text evidence="7">The sequence shown here is derived from an EMBL/GenBank/DDBJ whole genome shotgun (WGS) entry which is preliminary data.</text>
</comment>
<keyword evidence="8" id="KW-1185">Reference proteome</keyword>